<gene>
    <name evidence="1" type="ORF">DW656_16380</name>
</gene>
<dbReference type="PROSITE" id="PS51257">
    <property type="entry name" value="PROKAR_LIPOPROTEIN"/>
    <property type="match status" value="1"/>
</dbReference>
<sequence length="187" mass="21670">MKKRLIIGAVICLSIMTIFGCGSKKSEKKDKKFEITINNDTKSFYDKIEKTDKEIPDDSKQKIEEGIQNWAKATIGIDDSFSDDTKKITDEKLYEIITSDKEREKIKQQREEFYKDSKIQTDNITVEIKKASEALYNERTIGYVEAKVTVEGKRNDDSFTNKYDLVLLMDYQEDVASVYEVVDIKTE</sequence>
<name>A0A414QG71_9FIRM</name>
<dbReference type="RefSeq" id="WP_118199760.1">
    <property type="nucleotide sequence ID" value="NZ_QRHO01000043.1"/>
</dbReference>
<accession>A0A414QG71</accession>
<dbReference type="EMBL" id="QRHO01000043">
    <property type="protein sequence ID" value="RHF79790.1"/>
    <property type="molecule type" value="Genomic_DNA"/>
</dbReference>
<proteinExistence type="predicted"/>
<evidence type="ECO:0000313" key="2">
    <source>
        <dbReference type="Proteomes" id="UP000284579"/>
    </source>
</evidence>
<dbReference type="AlphaFoldDB" id="A0A414QG71"/>
<evidence type="ECO:0000313" key="1">
    <source>
        <dbReference type="EMBL" id="RHF79790.1"/>
    </source>
</evidence>
<protein>
    <recommendedName>
        <fullName evidence="3">Lipoprotein</fullName>
    </recommendedName>
</protein>
<reference evidence="1 2" key="1">
    <citation type="submission" date="2018-08" db="EMBL/GenBank/DDBJ databases">
        <title>A genome reference for cultivated species of the human gut microbiota.</title>
        <authorList>
            <person name="Zou Y."/>
            <person name="Xue W."/>
            <person name="Luo G."/>
        </authorList>
    </citation>
    <scope>NUCLEOTIDE SEQUENCE [LARGE SCALE GENOMIC DNA]</scope>
    <source>
        <strain evidence="1 2">AM23-3</strain>
    </source>
</reference>
<dbReference type="Proteomes" id="UP000284579">
    <property type="component" value="Unassembled WGS sequence"/>
</dbReference>
<evidence type="ECO:0008006" key="3">
    <source>
        <dbReference type="Google" id="ProtNLM"/>
    </source>
</evidence>
<comment type="caution">
    <text evidence="1">The sequence shown here is derived from an EMBL/GenBank/DDBJ whole genome shotgun (WGS) entry which is preliminary data.</text>
</comment>
<organism evidence="1 2">
    <name type="scientific">Coprococcus comes</name>
    <dbReference type="NCBI Taxonomy" id="410072"/>
    <lineage>
        <taxon>Bacteria</taxon>
        <taxon>Bacillati</taxon>
        <taxon>Bacillota</taxon>
        <taxon>Clostridia</taxon>
        <taxon>Lachnospirales</taxon>
        <taxon>Lachnospiraceae</taxon>
        <taxon>Coprococcus</taxon>
    </lineage>
</organism>